<reference evidence="1 2" key="1">
    <citation type="submission" date="2015-07" db="EMBL/GenBank/DDBJ databases">
        <title>The genome of Melipona quadrifasciata.</title>
        <authorList>
            <person name="Pan H."/>
            <person name="Kapheim K."/>
        </authorList>
    </citation>
    <scope>NUCLEOTIDE SEQUENCE [LARGE SCALE GENOMIC DNA]</scope>
    <source>
        <strain evidence="1">0111107301</strain>
        <tissue evidence="1">Whole body</tissue>
    </source>
</reference>
<evidence type="ECO:0000313" key="2">
    <source>
        <dbReference type="Proteomes" id="UP000053105"/>
    </source>
</evidence>
<evidence type="ECO:0000313" key="1">
    <source>
        <dbReference type="EMBL" id="KOX72012.1"/>
    </source>
</evidence>
<dbReference type="Proteomes" id="UP000053105">
    <property type="component" value="Unassembled WGS sequence"/>
</dbReference>
<sequence length="91" mass="10400">MGRARMDSFNRMCSTEYDIELILSINVVVTQEVLINPGLLNWVTTNMDTGQLTTNCLCVTIPTVTVISRVHLRVEKLCSLYARVHAWCIQW</sequence>
<keyword evidence="2" id="KW-1185">Reference proteome</keyword>
<protein>
    <submittedName>
        <fullName evidence="1">Uncharacterized protein</fullName>
    </submittedName>
</protein>
<proteinExistence type="predicted"/>
<dbReference type="EMBL" id="KQ435826">
    <property type="protein sequence ID" value="KOX72012.1"/>
    <property type="molecule type" value="Genomic_DNA"/>
</dbReference>
<organism evidence="1 2">
    <name type="scientific">Melipona quadrifasciata</name>
    <dbReference type="NCBI Taxonomy" id="166423"/>
    <lineage>
        <taxon>Eukaryota</taxon>
        <taxon>Metazoa</taxon>
        <taxon>Ecdysozoa</taxon>
        <taxon>Arthropoda</taxon>
        <taxon>Hexapoda</taxon>
        <taxon>Insecta</taxon>
        <taxon>Pterygota</taxon>
        <taxon>Neoptera</taxon>
        <taxon>Endopterygota</taxon>
        <taxon>Hymenoptera</taxon>
        <taxon>Apocrita</taxon>
        <taxon>Aculeata</taxon>
        <taxon>Apoidea</taxon>
        <taxon>Anthophila</taxon>
        <taxon>Apidae</taxon>
        <taxon>Melipona</taxon>
    </lineage>
</organism>
<accession>A0A0N0BEK6</accession>
<name>A0A0N0BEK6_9HYME</name>
<dbReference type="AlphaFoldDB" id="A0A0N0BEK6"/>
<gene>
    <name evidence="1" type="ORF">WN51_03160</name>
</gene>